<feature type="domain" description="Glycosyltransferase 2-like" evidence="4">
    <location>
        <begin position="8"/>
        <end position="165"/>
    </location>
</feature>
<keyword evidence="2" id="KW-0328">Glycosyltransferase</keyword>
<keyword evidence="6" id="KW-1185">Reference proteome</keyword>
<proteinExistence type="inferred from homology"/>
<keyword evidence="3 5" id="KW-0808">Transferase</keyword>
<dbReference type="PANTHER" id="PTHR43685:SF5">
    <property type="entry name" value="GLYCOSYLTRANSFERASE EPSE-RELATED"/>
    <property type="match status" value="1"/>
</dbReference>
<comment type="caution">
    <text evidence="5">The sequence shown here is derived from an EMBL/GenBank/DDBJ whole genome shotgun (WGS) entry which is preliminary data.</text>
</comment>
<dbReference type="PANTHER" id="PTHR43685">
    <property type="entry name" value="GLYCOSYLTRANSFERASE"/>
    <property type="match status" value="1"/>
</dbReference>
<evidence type="ECO:0000256" key="2">
    <source>
        <dbReference type="ARBA" id="ARBA00022676"/>
    </source>
</evidence>
<dbReference type="InterPro" id="IPR029044">
    <property type="entry name" value="Nucleotide-diphossugar_trans"/>
</dbReference>
<dbReference type="Gene3D" id="3.90.550.10">
    <property type="entry name" value="Spore Coat Polysaccharide Biosynthesis Protein SpsA, Chain A"/>
    <property type="match status" value="1"/>
</dbReference>
<dbReference type="RefSeq" id="WP_114407529.1">
    <property type="nucleotide sequence ID" value="NZ_QOWE01000015.1"/>
</dbReference>
<dbReference type="Proteomes" id="UP000253383">
    <property type="component" value="Unassembled WGS sequence"/>
</dbReference>
<gene>
    <name evidence="5" type="ORF">DUE52_18550</name>
</gene>
<accession>A0A368JN28</accession>
<comment type="similarity">
    <text evidence="1">Belongs to the glycosyltransferase 2 family.</text>
</comment>
<organism evidence="5 6">
    <name type="scientific">Larkinella punicea</name>
    <dbReference type="NCBI Taxonomy" id="2315727"/>
    <lineage>
        <taxon>Bacteria</taxon>
        <taxon>Pseudomonadati</taxon>
        <taxon>Bacteroidota</taxon>
        <taxon>Cytophagia</taxon>
        <taxon>Cytophagales</taxon>
        <taxon>Spirosomataceae</taxon>
        <taxon>Larkinella</taxon>
    </lineage>
</organism>
<dbReference type="AlphaFoldDB" id="A0A368JN28"/>
<dbReference type="InterPro" id="IPR050834">
    <property type="entry name" value="Glycosyltransf_2"/>
</dbReference>
<evidence type="ECO:0000259" key="4">
    <source>
        <dbReference type="Pfam" id="PF00535"/>
    </source>
</evidence>
<evidence type="ECO:0000256" key="1">
    <source>
        <dbReference type="ARBA" id="ARBA00006739"/>
    </source>
</evidence>
<dbReference type="CDD" id="cd00761">
    <property type="entry name" value="Glyco_tranf_GTA_type"/>
    <property type="match status" value="1"/>
</dbReference>
<dbReference type="InterPro" id="IPR001173">
    <property type="entry name" value="Glyco_trans_2-like"/>
</dbReference>
<dbReference type="OrthoDB" id="9815829at2"/>
<dbReference type="Pfam" id="PF00535">
    <property type="entry name" value="Glycos_transf_2"/>
    <property type="match status" value="1"/>
</dbReference>
<name>A0A368JN28_9BACT</name>
<dbReference type="SUPFAM" id="SSF53448">
    <property type="entry name" value="Nucleotide-diphospho-sugar transferases"/>
    <property type="match status" value="1"/>
</dbReference>
<reference evidence="5 6" key="1">
    <citation type="submission" date="2018-07" db="EMBL/GenBank/DDBJ databases">
        <title>Genome analysis of Larkinella rosea.</title>
        <authorList>
            <person name="Zhou Z."/>
            <person name="Wang G."/>
        </authorList>
    </citation>
    <scope>NUCLEOTIDE SEQUENCE [LARGE SCALE GENOMIC DNA]</scope>
    <source>
        <strain evidence="6">zzj9</strain>
    </source>
</reference>
<evidence type="ECO:0000313" key="5">
    <source>
        <dbReference type="EMBL" id="RCR68064.1"/>
    </source>
</evidence>
<sequence>MSVHPKISVIMPVYNGERFLAEAIDSILNQTTTDFEMILINDGSTDGTGQIIARYQEQDPRIHAITNKKPLGKAGDLAKEMGIQLAKGVYIAIMDADDVARPNRLERQLSFLEAHPDVFLCGAWANYIDTTGAVFRTWKPDLDHAQICRNLYWKNAIMHPTFFFRNEPSSGPFYETKYTWYNDYYTQLKLIKQGKKLANVPEILLSYRVSGQSSTQSGIKKKVLEYFQIRREIAQYPVTKPSFSTRLIVLAQYVAVYFLPEKWLLRFHPVFKKTI</sequence>
<dbReference type="EMBL" id="QOWE01000015">
    <property type="protein sequence ID" value="RCR68064.1"/>
    <property type="molecule type" value="Genomic_DNA"/>
</dbReference>
<evidence type="ECO:0000313" key="6">
    <source>
        <dbReference type="Proteomes" id="UP000253383"/>
    </source>
</evidence>
<protein>
    <submittedName>
        <fullName evidence="5">Glycosyltransferase family 2 protein</fullName>
    </submittedName>
</protein>
<evidence type="ECO:0000256" key="3">
    <source>
        <dbReference type="ARBA" id="ARBA00022679"/>
    </source>
</evidence>
<dbReference type="GO" id="GO:0016757">
    <property type="term" value="F:glycosyltransferase activity"/>
    <property type="evidence" value="ECO:0007669"/>
    <property type="project" value="UniProtKB-KW"/>
</dbReference>